<keyword evidence="2" id="KW-1185">Reference proteome</keyword>
<dbReference type="EMBL" id="CP036432">
    <property type="protein sequence ID" value="QDV81717.1"/>
    <property type="molecule type" value="Genomic_DNA"/>
</dbReference>
<dbReference type="RefSeq" id="WP_145207471.1">
    <property type="nucleotide sequence ID" value="NZ_CP036432.1"/>
</dbReference>
<gene>
    <name evidence="1" type="ORF">TBK1r_06370</name>
</gene>
<proteinExistence type="predicted"/>
<sequence>MSKKKQRRALRQTMQPLVELSDRLATTRLQSARIRVRRAELQLKRERVRTIADERSVLSTAEFTARINRLADRLRENRRRIGRIRQARQREVGILLGADFSYLEITKHNEDFSLYTGYFGGND</sequence>
<accession>A0ABX5XIU9</accession>
<reference evidence="1 2" key="1">
    <citation type="submission" date="2019-02" db="EMBL/GenBank/DDBJ databases">
        <title>Deep-cultivation of Planctomycetes and their phenomic and genomic characterization uncovers novel biology.</title>
        <authorList>
            <person name="Wiegand S."/>
            <person name="Jogler M."/>
            <person name="Boedeker C."/>
            <person name="Pinto D."/>
            <person name="Vollmers J."/>
            <person name="Rivas-Marin E."/>
            <person name="Kohn T."/>
            <person name="Peeters S.H."/>
            <person name="Heuer A."/>
            <person name="Rast P."/>
            <person name="Oberbeckmann S."/>
            <person name="Bunk B."/>
            <person name="Jeske O."/>
            <person name="Meyerdierks A."/>
            <person name="Storesund J.E."/>
            <person name="Kallscheuer N."/>
            <person name="Luecker S."/>
            <person name="Lage O.M."/>
            <person name="Pohl T."/>
            <person name="Merkel B.J."/>
            <person name="Hornburger P."/>
            <person name="Mueller R.-W."/>
            <person name="Bruemmer F."/>
            <person name="Labrenz M."/>
            <person name="Spormann A.M."/>
            <person name="Op den Camp H."/>
            <person name="Overmann J."/>
            <person name="Amann R."/>
            <person name="Jetten M.S.M."/>
            <person name="Mascher T."/>
            <person name="Medema M.H."/>
            <person name="Devos D.P."/>
            <person name="Kaster A.-K."/>
            <person name="Ovreas L."/>
            <person name="Rohde M."/>
            <person name="Galperin M.Y."/>
            <person name="Jogler C."/>
        </authorList>
    </citation>
    <scope>NUCLEOTIDE SEQUENCE [LARGE SCALE GENOMIC DNA]</scope>
    <source>
        <strain evidence="1 2">TBK1r</strain>
    </source>
</reference>
<dbReference type="Proteomes" id="UP000318081">
    <property type="component" value="Chromosome"/>
</dbReference>
<name>A0ABX5XIU9_9BACT</name>
<protein>
    <submittedName>
        <fullName evidence="1">Uncharacterized protein</fullName>
    </submittedName>
</protein>
<evidence type="ECO:0000313" key="1">
    <source>
        <dbReference type="EMBL" id="QDV81717.1"/>
    </source>
</evidence>
<organism evidence="1 2">
    <name type="scientific">Stieleria magnilauensis</name>
    <dbReference type="NCBI Taxonomy" id="2527963"/>
    <lineage>
        <taxon>Bacteria</taxon>
        <taxon>Pseudomonadati</taxon>
        <taxon>Planctomycetota</taxon>
        <taxon>Planctomycetia</taxon>
        <taxon>Pirellulales</taxon>
        <taxon>Pirellulaceae</taxon>
        <taxon>Stieleria</taxon>
    </lineage>
</organism>
<evidence type="ECO:0000313" key="2">
    <source>
        <dbReference type="Proteomes" id="UP000318081"/>
    </source>
</evidence>